<accession>A0A7R8UN46</accession>
<sequence length="644" mass="74043">MTSRTIEIVEVDGKTLFYEIRIENVEFHILGQTVKTNKWLRFEEWQQIYEQLNKSLSTYPATPPDFTIKSFTVGNYIRVEIELFPIENCFGDLFNVKLDNCVHDYLQIRIKQISLGSNLEEIQQAERKNELSVEAMAKRNKRDVKKRKKKRKSCSLSEYNPVAVKKDIRSKDVPLYKPSKLSPEAKEADEPYSPKPVNSGDNETLTQDDYSPYTISSSDNTTPTVIPTYKPSAIIKKSSDNQPEKSPSPSTINPNPDVNESNSTPLSALSIECDEIKDSSTPVTSTDSTLETNTSTHSRRRRCITPDSHQNKRPKLSQDLFECSEDELKETKSEDESEKSSSKTTKKGKFNTIPEEPKLESSTSSTTSLQKSKETSDESVDKEAAKQEIIAERRSKRTPIKKHEKYAEYDWLSTDPTKSQRSGSSASNKSSKTKKRKREKESKPKKSPRSEGGTPTPSQESGPSKTQREPTSLTTPIPTTEELQQKKEAYERQIELLDKWGKNLREMNKAPPELDDIFDLNDMKTSDLIDTFEQFKPELDKHFNKYKNQKRFQFKQESSEKLCLLILNIITREQVVSMMDHLQSVYEPECDGMPTYTDLFMNVMAPEWVLLLFMKQYGLPREEAIERIKVQRDIETYNQTLVME</sequence>
<feature type="region of interest" description="Disordered" evidence="1">
    <location>
        <begin position="174"/>
        <end position="484"/>
    </location>
</feature>
<evidence type="ECO:0000313" key="2">
    <source>
        <dbReference type="EMBL" id="CAD7083938.1"/>
    </source>
</evidence>
<feature type="compositionally biased region" description="Basic and acidic residues" evidence="1">
    <location>
        <begin position="371"/>
        <end position="393"/>
    </location>
</feature>
<feature type="compositionally biased region" description="Basic residues" evidence="1">
    <location>
        <begin position="394"/>
        <end position="404"/>
    </location>
</feature>
<gene>
    <name evidence="2" type="ORF">HERILL_LOCUS6861</name>
</gene>
<reference evidence="2 3" key="1">
    <citation type="submission" date="2020-11" db="EMBL/GenBank/DDBJ databases">
        <authorList>
            <person name="Wallbank WR R."/>
            <person name="Pardo Diaz C."/>
            <person name="Kozak K."/>
            <person name="Martin S."/>
            <person name="Jiggins C."/>
            <person name="Moest M."/>
            <person name="Warren A I."/>
            <person name="Generalovic N T."/>
            <person name="Byers J.R.P. K."/>
            <person name="Montejo-Kovacevich G."/>
            <person name="Yen C E."/>
        </authorList>
    </citation>
    <scope>NUCLEOTIDE SEQUENCE [LARGE SCALE GENOMIC DNA]</scope>
</reference>
<name>A0A7R8UN46_HERIL</name>
<keyword evidence="3" id="KW-1185">Reference proteome</keyword>
<feature type="compositionally biased region" description="Low complexity" evidence="1">
    <location>
        <begin position="360"/>
        <end position="370"/>
    </location>
</feature>
<dbReference type="AlphaFoldDB" id="A0A7R8UN46"/>
<feature type="compositionally biased region" description="Basic residues" evidence="1">
    <location>
        <begin position="138"/>
        <end position="153"/>
    </location>
</feature>
<evidence type="ECO:0000256" key="1">
    <source>
        <dbReference type="SAM" id="MobiDB-lite"/>
    </source>
</evidence>
<organism evidence="2 3">
    <name type="scientific">Hermetia illucens</name>
    <name type="common">Black soldier fly</name>
    <dbReference type="NCBI Taxonomy" id="343691"/>
    <lineage>
        <taxon>Eukaryota</taxon>
        <taxon>Metazoa</taxon>
        <taxon>Ecdysozoa</taxon>
        <taxon>Arthropoda</taxon>
        <taxon>Hexapoda</taxon>
        <taxon>Insecta</taxon>
        <taxon>Pterygota</taxon>
        <taxon>Neoptera</taxon>
        <taxon>Endopterygota</taxon>
        <taxon>Diptera</taxon>
        <taxon>Brachycera</taxon>
        <taxon>Stratiomyomorpha</taxon>
        <taxon>Stratiomyidae</taxon>
        <taxon>Hermetiinae</taxon>
        <taxon>Hermetia</taxon>
    </lineage>
</organism>
<feature type="compositionally biased region" description="Polar residues" evidence="1">
    <location>
        <begin position="244"/>
        <end position="267"/>
    </location>
</feature>
<feature type="compositionally biased region" description="Basic and acidic residues" evidence="1">
    <location>
        <begin position="329"/>
        <end position="341"/>
    </location>
</feature>
<dbReference type="InParanoid" id="A0A7R8UN46"/>
<feature type="compositionally biased region" description="Low complexity" evidence="1">
    <location>
        <begin position="279"/>
        <end position="289"/>
    </location>
</feature>
<dbReference type="OrthoDB" id="8069400at2759"/>
<feature type="region of interest" description="Disordered" evidence="1">
    <location>
        <begin position="136"/>
        <end position="155"/>
    </location>
</feature>
<feature type="compositionally biased region" description="Polar residues" evidence="1">
    <location>
        <begin position="453"/>
        <end position="482"/>
    </location>
</feature>
<evidence type="ECO:0000313" key="3">
    <source>
        <dbReference type="Proteomes" id="UP000594454"/>
    </source>
</evidence>
<feature type="compositionally biased region" description="Polar residues" evidence="1">
    <location>
        <begin position="199"/>
        <end position="225"/>
    </location>
</feature>
<protein>
    <submittedName>
        <fullName evidence="2">Uncharacterized protein</fullName>
    </submittedName>
</protein>
<dbReference type="Proteomes" id="UP000594454">
    <property type="component" value="Chromosome 3"/>
</dbReference>
<feature type="compositionally biased region" description="Low complexity" evidence="1">
    <location>
        <begin position="419"/>
        <end position="430"/>
    </location>
</feature>
<proteinExistence type="predicted"/>
<dbReference type="EMBL" id="LR899011">
    <property type="protein sequence ID" value="CAD7083938.1"/>
    <property type="molecule type" value="Genomic_DNA"/>
</dbReference>